<dbReference type="FunFam" id="1.25.40.10:FF:000381">
    <property type="entry name" value="Pentatricopeptide repeat-containing protein"/>
    <property type="match status" value="1"/>
</dbReference>
<organism evidence="5 6">
    <name type="scientific">Quillaja saponaria</name>
    <name type="common">Soap bark tree</name>
    <dbReference type="NCBI Taxonomy" id="32244"/>
    <lineage>
        <taxon>Eukaryota</taxon>
        <taxon>Viridiplantae</taxon>
        <taxon>Streptophyta</taxon>
        <taxon>Embryophyta</taxon>
        <taxon>Tracheophyta</taxon>
        <taxon>Spermatophyta</taxon>
        <taxon>Magnoliopsida</taxon>
        <taxon>eudicotyledons</taxon>
        <taxon>Gunneridae</taxon>
        <taxon>Pentapetalae</taxon>
        <taxon>rosids</taxon>
        <taxon>fabids</taxon>
        <taxon>Fabales</taxon>
        <taxon>Quillajaceae</taxon>
        <taxon>Quillaja</taxon>
    </lineage>
</organism>
<evidence type="ECO:0000259" key="4">
    <source>
        <dbReference type="Pfam" id="PF14432"/>
    </source>
</evidence>
<dbReference type="PANTHER" id="PTHR47926:SF492">
    <property type="entry name" value="DYW DOMAIN-CONTAINING PROTEIN"/>
    <property type="match status" value="1"/>
</dbReference>
<protein>
    <submittedName>
        <fullName evidence="5">Pentatricopeptide repeat-containing protein</fullName>
    </submittedName>
</protein>
<dbReference type="Proteomes" id="UP001163823">
    <property type="component" value="Chromosome 2"/>
</dbReference>
<dbReference type="EMBL" id="JARAOO010000002">
    <property type="protein sequence ID" value="KAJ7980539.1"/>
    <property type="molecule type" value="Genomic_DNA"/>
</dbReference>
<feature type="repeat" description="PPR" evidence="3">
    <location>
        <begin position="339"/>
        <end position="373"/>
    </location>
</feature>
<comment type="caution">
    <text evidence="5">The sequence shown here is derived from an EMBL/GenBank/DDBJ whole genome shotgun (WGS) entry which is preliminary data.</text>
</comment>
<proteinExistence type="inferred from homology"/>
<evidence type="ECO:0000256" key="3">
    <source>
        <dbReference type="PROSITE-ProRule" id="PRU00708"/>
    </source>
</evidence>
<evidence type="ECO:0000313" key="6">
    <source>
        <dbReference type="Proteomes" id="UP001163823"/>
    </source>
</evidence>
<keyword evidence="6" id="KW-1185">Reference proteome</keyword>
<evidence type="ECO:0000313" key="5">
    <source>
        <dbReference type="EMBL" id="KAJ7980539.1"/>
    </source>
</evidence>
<dbReference type="KEGG" id="qsa:O6P43_003802"/>
<evidence type="ECO:0000256" key="1">
    <source>
        <dbReference type="ARBA" id="ARBA00006643"/>
    </source>
</evidence>
<dbReference type="InterPro" id="IPR046960">
    <property type="entry name" value="PPR_At4g14850-like_plant"/>
</dbReference>
<dbReference type="GO" id="GO:0008270">
    <property type="term" value="F:zinc ion binding"/>
    <property type="evidence" value="ECO:0007669"/>
    <property type="project" value="InterPro"/>
</dbReference>
<dbReference type="AlphaFoldDB" id="A0AAD7QFH8"/>
<feature type="repeat" description="PPR" evidence="3">
    <location>
        <begin position="269"/>
        <end position="303"/>
    </location>
</feature>
<dbReference type="Pfam" id="PF01535">
    <property type="entry name" value="PPR"/>
    <property type="match status" value="4"/>
</dbReference>
<dbReference type="PROSITE" id="PS51375">
    <property type="entry name" value="PPR"/>
    <property type="match status" value="4"/>
</dbReference>
<dbReference type="Gene3D" id="1.25.40.10">
    <property type="entry name" value="Tetratricopeptide repeat domain"/>
    <property type="match status" value="4"/>
</dbReference>
<name>A0AAD7QFH8_QUISA</name>
<dbReference type="InterPro" id="IPR011990">
    <property type="entry name" value="TPR-like_helical_dom_sf"/>
</dbReference>
<gene>
    <name evidence="5" type="ORF">O6P43_003802</name>
</gene>
<sequence length="519" mass="58276">MRALHLLFKPTSVPAKATTVTSFPKKSTTQPHGASHHALETRFISLIHASKTSKQIQEIHAQVIEHNLFLRSRIVTQFISSCSLQKSMGYALSIFHQFEVKNLFVFNALIRGLCENAQFESSVSYFVLMMRLNVKPDRLTLPFGLKSAAALLEDDLGRGLHGIILKFGLEFDLFVRVSLVDMYVKIEDIGSALRVFDETPECIKLESVLLWNIVINGCCKNGDLTKATELFEAMPQRNIGSWNTLINGFVRKGDMNSANELFGQMSERNVVSWTTMVSGFSQNGEHREALSIFFKMLEENVRPNNFTLVSALSACAKIGALNGGIRIHNFLSNNGFSLTGAIGTSLVDMYAKCGNVEAASQVFNQMKEKEIMTWSVMIWGWAIHGHPEKALQCFEQMKYKAGDHAHKHVKEIYLKLEEITAGARKQGYLPETAWVLHNIEEEEKEESLGSHSEKLALAFGLINTAPGVTIRIVKNLRVCGDCHSIMKYASKMSQSDIVLRDIKRFHHFRDGTCSCGDYW</sequence>
<feature type="repeat" description="PPR" evidence="3">
    <location>
        <begin position="102"/>
        <end position="136"/>
    </location>
</feature>
<feature type="repeat" description="PPR" evidence="3">
    <location>
        <begin position="207"/>
        <end position="241"/>
    </location>
</feature>
<dbReference type="InterPro" id="IPR032867">
    <property type="entry name" value="DYW_dom"/>
</dbReference>
<accession>A0AAD7QFH8</accession>
<reference evidence="5" key="1">
    <citation type="journal article" date="2023" name="Science">
        <title>Elucidation of the pathway for biosynthesis of saponin adjuvants from the soapbark tree.</title>
        <authorList>
            <person name="Reed J."/>
            <person name="Orme A."/>
            <person name="El-Demerdash A."/>
            <person name="Owen C."/>
            <person name="Martin L.B.B."/>
            <person name="Misra R.C."/>
            <person name="Kikuchi S."/>
            <person name="Rejzek M."/>
            <person name="Martin A.C."/>
            <person name="Harkess A."/>
            <person name="Leebens-Mack J."/>
            <person name="Louveau T."/>
            <person name="Stephenson M.J."/>
            <person name="Osbourn A."/>
        </authorList>
    </citation>
    <scope>NUCLEOTIDE SEQUENCE</scope>
    <source>
        <strain evidence="5">S10</strain>
    </source>
</reference>
<dbReference type="GO" id="GO:0009451">
    <property type="term" value="P:RNA modification"/>
    <property type="evidence" value="ECO:0007669"/>
    <property type="project" value="InterPro"/>
</dbReference>
<dbReference type="InterPro" id="IPR002885">
    <property type="entry name" value="PPR_rpt"/>
</dbReference>
<comment type="similarity">
    <text evidence="1">Belongs to the PPR family. PCMP-H subfamily.</text>
</comment>
<feature type="domain" description="DYW" evidence="4">
    <location>
        <begin position="427"/>
        <end position="519"/>
    </location>
</feature>
<evidence type="ECO:0000256" key="2">
    <source>
        <dbReference type="ARBA" id="ARBA00022737"/>
    </source>
</evidence>
<dbReference type="NCBIfam" id="TIGR00756">
    <property type="entry name" value="PPR"/>
    <property type="match status" value="5"/>
</dbReference>
<dbReference type="PANTHER" id="PTHR47926">
    <property type="entry name" value="PENTATRICOPEPTIDE REPEAT-CONTAINING PROTEIN"/>
    <property type="match status" value="1"/>
</dbReference>
<keyword evidence="2" id="KW-0677">Repeat</keyword>
<dbReference type="Pfam" id="PF14432">
    <property type="entry name" value="DYW_deaminase"/>
    <property type="match status" value="1"/>
</dbReference>
<dbReference type="GO" id="GO:0003723">
    <property type="term" value="F:RNA binding"/>
    <property type="evidence" value="ECO:0007669"/>
    <property type="project" value="InterPro"/>
</dbReference>
<dbReference type="Pfam" id="PF13041">
    <property type="entry name" value="PPR_2"/>
    <property type="match status" value="1"/>
</dbReference>